<dbReference type="InterPro" id="IPR043502">
    <property type="entry name" value="DNA/RNA_pol_sf"/>
</dbReference>
<dbReference type="InterPro" id="IPR043128">
    <property type="entry name" value="Rev_trsase/Diguanyl_cyclase"/>
</dbReference>
<proteinExistence type="inferred from homology"/>
<reference evidence="3 4" key="1">
    <citation type="submission" date="2020-04" db="EMBL/GenBank/DDBJ databases">
        <title>Flammeovirga sp. SR4, a novel species isolated from seawater.</title>
        <authorList>
            <person name="Wang X."/>
        </authorList>
    </citation>
    <scope>NUCLEOTIDE SEQUENCE [LARGE SCALE GENOMIC DNA]</scope>
    <source>
        <strain evidence="3 4">ATCC 23126</strain>
    </source>
</reference>
<name>A0A7X9XDK8_9BACT</name>
<keyword evidence="3" id="KW-0695">RNA-directed DNA polymerase</keyword>
<protein>
    <submittedName>
        <fullName evidence="3">Group II intron reverse transcriptase/maturase</fullName>
        <ecNumber evidence="3">2.7.7.49</ecNumber>
    </submittedName>
</protein>
<dbReference type="PROSITE" id="PS50878">
    <property type="entry name" value="RT_POL"/>
    <property type="match status" value="1"/>
</dbReference>
<dbReference type="PANTHER" id="PTHR34047:SF3">
    <property type="entry name" value="BLR2052 PROTEIN"/>
    <property type="match status" value="1"/>
</dbReference>
<comment type="caution">
    <text evidence="3">The sequence shown here is derived from an EMBL/GenBank/DDBJ whole genome shotgun (WGS) entry which is preliminary data.</text>
</comment>
<evidence type="ECO:0000313" key="3">
    <source>
        <dbReference type="EMBL" id="NME72957.1"/>
    </source>
</evidence>
<dbReference type="EMBL" id="JABANE010000259">
    <property type="protein sequence ID" value="NME72957.1"/>
    <property type="molecule type" value="Genomic_DNA"/>
</dbReference>
<dbReference type="PANTHER" id="PTHR34047">
    <property type="entry name" value="NUCLEAR INTRON MATURASE 1, MITOCHONDRIAL-RELATED"/>
    <property type="match status" value="1"/>
</dbReference>
<sequence>MIFKEATKSIPITKEMVWEAYKEVKRNKGVAGVDGESLALFDQNRSKLLYKLWNRMASGSYFPKNVKRVEIPKGDGKTRPLGIPTVSDRIAQQVIKTYLEPRFEQEFLSCSYGYRPHKSAHQAIAEVRKNVRKYAWVIDLDVQSFFEDVDHILLFKALNKHVSEQWVLMYIKRWLESVIELPDGTVLFKNGKGTPQGGVISPLLANLYLHYTIDKWMHIHHSKVKMTRYADDMIIHCSTEQESERLLYSIRDRFASCGLKLHPEKTKVVYCKKDGRLQKHHTVQFDFLSFSFRPMSVKLKRGGHFIQYDCTVSRKAKLRMLASLRAFKIPRKTGSTIQQIAQTLNSIIRGWVNYYGKVRLKGLSPVFYYLHQRLMSWSMNKYKSLRNSRVKASHFLRKIARDYPNLFYHWSLGYSFL</sequence>
<gene>
    <name evidence="3" type="primary">ltrA</name>
    <name evidence="3" type="ORF">HHU12_33675</name>
</gene>
<dbReference type="Proteomes" id="UP000576082">
    <property type="component" value="Unassembled WGS sequence"/>
</dbReference>
<dbReference type="CDD" id="cd01651">
    <property type="entry name" value="RT_G2_intron"/>
    <property type="match status" value="1"/>
</dbReference>
<dbReference type="Pfam" id="PF00078">
    <property type="entry name" value="RVT_1"/>
    <property type="match status" value="1"/>
</dbReference>
<organism evidence="3 4">
    <name type="scientific">Flammeovirga aprica JL-4</name>
    <dbReference type="NCBI Taxonomy" id="694437"/>
    <lineage>
        <taxon>Bacteria</taxon>
        <taxon>Pseudomonadati</taxon>
        <taxon>Bacteroidota</taxon>
        <taxon>Cytophagia</taxon>
        <taxon>Cytophagales</taxon>
        <taxon>Flammeovirgaceae</taxon>
        <taxon>Flammeovirga</taxon>
    </lineage>
</organism>
<evidence type="ECO:0000256" key="1">
    <source>
        <dbReference type="ARBA" id="ARBA00034120"/>
    </source>
</evidence>
<dbReference type="GO" id="GO:0003964">
    <property type="term" value="F:RNA-directed DNA polymerase activity"/>
    <property type="evidence" value="ECO:0007669"/>
    <property type="project" value="UniProtKB-KW"/>
</dbReference>
<dbReference type="InterPro" id="IPR000477">
    <property type="entry name" value="RT_dom"/>
</dbReference>
<dbReference type="InterPro" id="IPR030931">
    <property type="entry name" value="Group_II_RT_mat"/>
</dbReference>
<accession>A0A7X9XDK8</accession>
<comment type="similarity">
    <text evidence="1">Belongs to the bacterial reverse transcriptase family.</text>
</comment>
<keyword evidence="3" id="KW-0548">Nucleotidyltransferase</keyword>
<keyword evidence="4" id="KW-1185">Reference proteome</keyword>
<feature type="domain" description="Reverse transcriptase" evidence="2">
    <location>
        <begin position="52"/>
        <end position="292"/>
    </location>
</feature>
<dbReference type="AlphaFoldDB" id="A0A7X9XDK8"/>
<dbReference type="NCBIfam" id="TIGR04416">
    <property type="entry name" value="group_II_RT_mat"/>
    <property type="match status" value="1"/>
</dbReference>
<dbReference type="Gene3D" id="3.30.70.270">
    <property type="match status" value="1"/>
</dbReference>
<dbReference type="RefSeq" id="WP_169661110.1">
    <property type="nucleotide sequence ID" value="NZ_JABANE010000259.1"/>
</dbReference>
<dbReference type="EC" id="2.7.7.49" evidence="3"/>
<evidence type="ECO:0000313" key="4">
    <source>
        <dbReference type="Proteomes" id="UP000576082"/>
    </source>
</evidence>
<dbReference type="InterPro" id="IPR051083">
    <property type="entry name" value="GrpII_Intron_Splice-Mob/Def"/>
</dbReference>
<evidence type="ECO:0000259" key="2">
    <source>
        <dbReference type="PROSITE" id="PS50878"/>
    </source>
</evidence>
<dbReference type="InterPro" id="IPR013597">
    <property type="entry name" value="Mat_intron_G2"/>
</dbReference>
<keyword evidence="3" id="KW-0808">Transferase</keyword>
<dbReference type="Pfam" id="PF08388">
    <property type="entry name" value="GIIM"/>
    <property type="match status" value="1"/>
</dbReference>
<dbReference type="SUPFAM" id="SSF56672">
    <property type="entry name" value="DNA/RNA polymerases"/>
    <property type="match status" value="1"/>
</dbReference>